<keyword evidence="7 9" id="KW-0472">Membrane</keyword>
<proteinExistence type="inferred from homology"/>
<reference evidence="11 12" key="1">
    <citation type="submission" date="2017-08" db="EMBL/GenBank/DDBJ databases">
        <title>Pusillimonas indicus sp. nov., a member of the family Alcaligenaceae isolated from surface seawater.</title>
        <authorList>
            <person name="Li J."/>
        </authorList>
    </citation>
    <scope>NUCLEOTIDE SEQUENCE [LARGE SCALE GENOMIC DNA]</scope>
    <source>
        <strain evidence="11 12">L52-1-41</strain>
    </source>
</reference>
<dbReference type="GO" id="GO:0022857">
    <property type="term" value="F:transmembrane transporter activity"/>
    <property type="evidence" value="ECO:0007669"/>
    <property type="project" value="UniProtKB-UniRule"/>
</dbReference>
<evidence type="ECO:0000313" key="12">
    <source>
        <dbReference type="Proteomes" id="UP000266206"/>
    </source>
</evidence>
<feature type="transmembrane region" description="Helical" evidence="9">
    <location>
        <begin position="85"/>
        <end position="112"/>
    </location>
</feature>
<evidence type="ECO:0000256" key="2">
    <source>
        <dbReference type="ARBA" id="ARBA00022448"/>
    </source>
</evidence>
<evidence type="ECO:0000256" key="5">
    <source>
        <dbReference type="ARBA" id="ARBA00022692"/>
    </source>
</evidence>
<keyword evidence="4 9" id="KW-0997">Cell inner membrane</keyword>
<dbReference type="Pfam" id="PF04290">
    <property type="entry name" value="DctQ"/>
    <property type="match status" value="1"/>
</dbReference>
<dbReference type="PANTHER" id="PTHR35011:SF4">
    <property type="entry name" value="SLL1102 PROTEIN"/>
    <property type="match status" value="1"/>
</dbReference>
<dbReference type="InterPro" id="IPR007387">
    <property type="entry name" value="TRAP_DctQ"/>
</dbReference>
<keyword evidence="6 9" id="KW-1133">Transmembrane helix</keyword>
<feature type="transmembrane region" description="Helical" evidence="9">
    <location>
        <begin position="21"/>
        <end position="43"/>
    </location>
</feature>
<evidence type="ECO:0000256" key="7">
    <source>
        <dbReference type="ARBA" id="ARBA00023136"/>
    </source>
</evidence>
<dbReference type="EMBL" id="NQYH01000012">
    <property type="protein sequence ID" value="RIY39892.1"/>
    <property type="molecule type" value="Genomic_DNA"/>
</dbReference>
<gene>
    <name evidence="11" type="ORF">CJP73_12455</name>
</gene>
<dbReference type="InterPro" id="IPR055348">
    <property type="entry name" value="DctQ"/>
</dbReference>
<dbReference type="AlphaFoldDB" id="A0A3A1YNZ8"/>
<evidence type="ECO:0000256" key="3">
    <source>
        <dbReference type="ARBA" id="ARBA00022475"/>
    </source>
</evidence>
<dbReference type="OrthoDB" id="9795655at2"/>
<evidence type="ECO:0000256" key="9">
    <source>
        <dbReference type="RuleBase" id="RU369079"/>
    </source>
</evidence>
<evidence type="ECO:0000256" key="6">
    <source>
        <dbReference type="ARBA" id="ARBA00022989"/>
    </source>
</evidence>
<comment type="similarity">
    <text evidence="8 9">Belongs to the TRAP transporter small permease family.</text>
</comment>
<comment type="subcellular location">
    <subcellularLocation>
        <location evidence="1 9">Cell inner membrane</location>
        <topology evidence="1 9">Multi-pass membrane protein</topology>
    </subcellularLocation>
</comment>
<comment type="subunit">
    <text evidence="9">The complex comprises the extracytoplasmic solute receptor protein and the two transmembrane proteins.</text>
</comment>
<evidence type="ECO:0000313" key="11">
    <source>
        <dbReference type="EMBL" id="RIY39892.1"/>
    </source>
</evidence>
<comment type="caution">
    <text evidence="11">The sequence shown here is derived from an EMBL/GenBank/DDBJ whole genome shotgun (WGS) entry which is preliminary data.</text>
</comment>
<accession>A0A3A1YNZ8</accession>
<sequence>MQGMLRLSNALGRFVERVGVIAAWSALVLVAVIIIDVVGRHFFSTGSSKLQELEWHLHTILFMFCLGLGYVHNTHVRIEIVSEKLGRCALCIIEILGCLLMLLPFCFVVIYYGMELTQRSWEVSEISSSATGLPYRWLIKSAIPLGTLVLAISGISILLRNIVRLFRPDLVSTTTMEVESVEDENPVNITLQSGR</sequence>
<name>A0A3A1YNZ8_9BURK</name>
<keyword evidence="3" id="KW-1003">Cell membrane</keyword>
<evidence type="ECO:0000259" key="10">
    <source>
        <dbReference type="Pfam" id="PF04290"/>
    </source>
</evidence>
<protein>
    <recommendedName>
        <fullName evidence="9">TRAP transporter small permease protein</fullName>
    </recommendedName>
</protein>
<evidence type="ECO:0000256" key="1">
    <source>
        <dbReference type="ARBA" id="ARBA00004429"/>
    </source>
</evidence>
<dbReference type="GO" id="GO:0005886">
    <property type="term" value="C:plasma membrane"/>
    <property type="evidence" value="ECO:0007669"/>
    <property type="project" value="UniProtKB-SubCell"/>
</dbReference>
<feature type="transmembrane region" description="Helical" evidence="9">
    <location>
        <begin position="55"/>
        <end position="73"/>
    </location>
</feature>
<organism evidence="11 12">
    <name type="scientific">Neopusillimonas maritima</name>
    <dbReference type="NCBI Taxonomy" id="2026239"/>
    <lineage>
        <taxon>Bacteria</taxon>
        <taxon>Pseudomonadati</taxon>
        <taxon>Pseudomonadota</taxon>
        <taxon>Betaproteobacteria</taxon>
        <taxon>Burkholderiales</taxon>
        <taxon>Alcaligenaceae</taxon>
        <taxon>Neopusillimonas</taxon>
    </lineage>
</organism>
<feature type="domain" description="Tripartite ATP-independent periplasmic transporters DctQ component" evidence="10">
    <location>
        <begin position="29"/>
        <end position="162"/>
    </location>
</feature>
<dbReference type="Proteomes" id="UP000266206">
    <property type="component" value="Unassembled WGS sequence"/>
</dbReference>
<evidence type="ECO:0000256" key="8">
    <source>
        <dbReference type="ARBA" id="ARBA00038436"/>
    </source>
</evidence>
<keyword evidence="2 9" id="KW-0813">Transport</keyword>
<keyword evidence="5 9" id="KW-0812">Transmembrane</keyword>
<comment type="function">
    <text evidence="9">Part of the tripartite ATP-independent periplasmic (TRAP) transport system.</text>
</comment>
<dbReference type="PANTHER" id="PTHR35011">
    <property type="entry name" value="2,3-DIKETO-L-GULONATE TRAP TRANSPORTER SMALL PERMEASE PROTEIN YIAM"/>
    <property type="match status" value="1"/>
</dbReference>
<evidence type="ECO:0000256" key="4">
    <source>
        <dbReference type="ARBA" id="ARBA00022519"/>
    </source>
</evidence>
<feature type="transmembrane region" description="Helical" evidence="9">
    <location>
        <begin position="137"/>
        <end position="159"/>
    </location>
</feature>